<sequence>MRGKKHDRDRPQRERAPRRRGQVPLRARDIGDPGSGVIDLRRVGANPDFWYPVALSRRLRPGHVLGTAFAGERIALYRGQGGAIYGLEDRCAHRQVPLSMGVVDGETLRCCYHAWAYRGDGRISQIPYLSKGDGRPPRGVRAYPVREAYGLVFVFPGDPEKAAVTALPELPAFGSPKYRTMTFSRTVRCHYSFMHENLLDMNHQFLHRGVVGKLRPELLEYRTGARSVEATYLFTHAGGKRNRSAGLLAAEGIGGSDSRDVMTIRTEYPYQTLDLVPENAERPAYCLWAAYVPEDAEQRTCHAYGLLMIEKPRIPGILDLAWPFIRRFTERVFAEDRMAVEAEQRAWEEQGEDRNHEVFPLILDVREVLRTNGVPSVPRNAACGPAPGDGLASASGRHAAEPATPAGAEPSVEPPDD</sequence>
<evidence type="ECO:0000256" key="3">
    <source>
        <dbReference type="ARBA" id="ARBA00023002"/>
    </source>
</evidence>
<dbReference type="Gene3D" id="2.102.10.10">
    <property type="entry name" value="Rieske [2Fe-2S] iron-sulphur domain"/>
    <property type="match status" value="1"/>
</dbReference>
<feature type="region of interest" description="Disordered" evidence="6">
    <location>
        <begin position="1"/>
        <end position="31"/>
    </location>
</feature>
<dbReference type="PANTHER" id="PTHR21266">
    <property type="entry name" value="IRON-SULFUR DOMAIN CONTAINING PROTEIN"/>
    <property type="match status" value="1"/>
</dbReference>
<dbReference type="Gene3D" id="3.90.380.10">
    <property type="entry name" value="Naphthalene 1,2-dioxygenase Alpha Subunit, Chain A, domain 1"/>
    <property type="match status" value="1"/>
</dbReference>
<feature type="domain" description="Rieske" evidence="7">
    <location>
        <begin position="50"/>
        <end position="154"/>
    </location>
</feature>
<feature type="compositionally biased region" description="Low complexity" evidence="6">
    <location>
        <begin position="401"/>
        <end position="410"/>
    </location>
</feature>
<keyword evidence="4" id="KW-0408">Iron</keyword>
<dbReference type="SUPFAM" id="SSF55961">
    <property type="entry name" value="Bet v1-like"/>
    <property type="match status" value="1"/>
</dbReference>
<keyword evidence="1" id="KW-0001">2Fe-2S</keyword>
<reference evidence="8 9" key="1">
    <citation type="submission" date="2020-10" db="EMBL/GenBank/DDBJ databases">
        <title>Streptomyces ferrugineus complate genome analysis.</title>
        <authorList>
            <person name="Anwar N."/>
        </authorList>
    </citation>
    <scope>NUCLEOTIDE SEQUENCE [LARGE SCALE GENOMIC DNA]</scope>
    <source>
        <strain evidence="8 9">CCTCC AA2014009</strain>
    </source>
</reference>
<dbReference type="InterPro" id="IPR036922">
    <property type="entry name" value="Rieske_2Fe-2S_sf"/>
</dbReference>
<evidence type="ECO:0000259" key="7">
    <source>
        <dbReference type="PROSITE" id="PS51296"/>
    </source>
</evidence>
<evidence type="ECO:0000256" key="1">
    <source>
        <dbReference type="ARBA" id="ARBA00022714"/>
    </source>
</evidence>
<dbReference type="InterPro" id="IPR044043">
    <property type="entry name" value="VanA_C_cat"/>
</dbReference>
<dbReference type="AlphaFoldDB" id="A0A7M2SDB2"/>
<feature type="compositionally biased region" description="Basic and acidic residues" evidence="6">
    <location>
        <begin position="1"/>
        <end position="15"/>
    </location>
</feature>
<evidence type="ECO:0000256" key="6">
    <source>
        <dbReference type="SAM" id="MobiDB-lite"/>
    </source>
</evidence>
<feature type="region of interest" description="Disordered" evidence="6">
    <location>
        <begin position="376"/>
        <end position="417"/>
    </location>
</feature>
<dbReference type="Proteomes" id="UP000594205">
    <property type="component" value="Chromosome"/>
</dbReference>
<dbReference type="SUPFAM" id="SSF50022">
    <property type="entry name" value="ISP domain"/>
    <property type="match status" value="1"/>
</dbReference>
<name>A0A7M2SDB2_9ACTN</name>
<dbReference type="PANTHER" id="PTHR21266:SF60">
    <property type="entry name" value="3-KETOSTEROID-9-ALPHA-MONOOXYGENASE, OXYGENASE COMPONENT"/>
    <property type="match status" value="1"/>
</dbReference>
<dbReference type="GO" id="GO:0046872">
    <property type="term" value="F:metal ion binding"/>
    <property type="evidence" value="ECO:0007669"/>
    <property type="project" value="UniProtKB-KW"/>
</dbReference>
<dbReference type="Pfam" id="PF19112">
    <property type="entry name" value="VanA_C"/>
    <property type="match status" value="1"/>
</dbReference>
<keyword evidence="8" id="KW-0223">Dioxygenase</keyword>
<accession>A0A7M2SDB2</accession>
<proteinExistence type="predicted"/>
<keyword evidence="3" id="KW-0560">Oxidoreductase</keyword>
<keyword evidence="5" id="KW-0411">Iron-sulfur</keyword>
<protein>
    <submittedName>
        <fullName evidence="8">Aromatic ring-hydroxylating dioxygenase subunit alpha</fullName>
    </submittedName>
</protein>
<dbReference type="KEGG" id="sfeu:IM697_24645"/>
<dbReference type="PROSITE" id="PS51296">
    <property type="entry name" value="RIESKE"/>
    <property type="match status" value="1"/>
</dbReference>
<organism evidence="8 9">
    <name type="scientific">Streptomyces ferrugineus</name>
    <dbReference type="NCBI Taxonomy" id="1413221"/>
    <lineage>
        <taxon>Bacteria</taxon>
        <taxon>Bacillati</taxon>
        <taxon>Actinomycetota</taxon>
        <taxon>Actinomycetes</taxon>
        <taxon>Kitasatosporales</taxon>
        <taxon>Streptomycetaceae</taxon>
        <taxon>Streptomyces</taxon>
    </lineage>
</organism>
<dbReference type="GO" id="GO:0051537">
    <property type="term" value="F:2 iron, 2 sulfur cluster binding"/>
    <property type="evidence" value="ECO:0007669"/>
    <property type="project" value="UniProtKB-KW"/>
</dbReference>
<dbReference type="Pfam" id="PF00355">
    <property type="entry name" value="Rieske"/>
    <property type="match status" value="1"/>
</dbReference>
<evidence type="ECO:0000313" key="9">
    <source>
        <dbReference type="Proteomes" id="UP000594205"/>
    </source>
</evidence>
<evidence type="ECO:0000256" key="2">
    <source>
        <dbReference type="ARBA" id="ARBA00022723"/>
    </source>
</evidence>
<dbReference type="GO" id="GO:0004497">
    <property type="term" value="F:monooxygenase activity"/>
    <property type="evidence" value="ECO:0007669"/>
    <property type="project" value="UniProtKB-ARBA"/>
</dbReference>
<dbReference type="InterPro" id="IPR050584">
    <property type="entry name" value="Cholesterol_7-desaturase"/>
</dbReference>
<evidence type="ECO:0000256" key="5">
    <source>
        <dbReference type="ARBA" id="ARBA00023014"/>
    </source>
</evidence>
<dbReference type="InterPro" id="IPR017941">
    <property type="entry name" value="Rieske_2Fe-2S"/>
</dbReference>
<dbReference type="CDD" id="cd03469">
    <property type="entry name" value="Rieske_RO_Alpha_N"/>
    <property type="match status" value="1"/>
</dbReference>
<dbReference type="EMBL" id="CP063373">
    <property type="protein sequence ID" value="QOV33403.1"/>
    <property type="molecule type" value="Genomic_DNA"/>
</dbReference>
<gene>
    <name evidence="8" type="ORF">IM697_24645</name>
</gene>
<dbReference type="GO" id="GO:0051213">
    <property type="term" value="F:dioxygenase activity"/>
    <property type="evidence" value="ECO:0007669"/>
    <property type="project" value="UniProtKB-KW"/>
</dbReference>
<keyword evidence="9" id="KW-1185">Reference proteome</keyword>
<keyword evidence="2" id="KW-0479">Metal-binding</keyword>
<evidence type="ECO:0000256" key="4">
    <source>
        <dbReference type="ARBA" id="ARBA00023004"/>
    </source>
</evidence>
<dbReference type="GO" id="GO:0016705">
    <property type="term" value="F:oxidoreductase activity, acting on paired donors, with incorporation or reduction of molecular oxygen"/>
    <property type="evidence" value="ECO:0007669"/>
    <property type="project" value="UniProtKB-ARBA"/>
</dbReference>
<evidence type="ECO:0000313" key="8">
    <source>
        <dbReference type="EMBL" id="QOV33403.1"/>
    </source>
</evidence>